<accession>A0A843X675</accession>
<name>A0A843X675_COLES</name>
<feature type="coiled-coil region" evidence="1">
    <location>
        <begin position="40"/>
        <end position="74"/>
    </location>
</feature>
<sequence>MGMENMCLGFWGVGSAHESCNFFMWCDDFMAAGTSCKSPCQCNEEVMQKLVQENEKLRKRLHQLELQLEKKTRIAATLGRIIGFLDVSLVARHS</sequence>
<evidence type="ECO:0000313" key="3">
    <source>
        <dbReference type="Proteomes" id="UP000652761"/>
    </source>
</evidence>
<dbReference type="AlphaFoldDB" id="A0A843X675"/>
<dbReference type="Proteomes" id="UP000652761">
    <property type="component" value="Unassembled WGS sequence"/>
</dbReference>
<keyword evidence="3" id="KW-1185">Reference proteome</keyword>
<protein>
    <submittedName>
        <fullName evidence="2">Uncharacterized protein</fullName>
    </submittedName>
</protein>
<organism evidence="2 3">
    <name type="scientific">Colocasia esculenta</name>
    <name type="common">Wild taro</name>
    <name type="synonym">Arum esculentum</name>
    <dbReference type="NCBI Taxonomy" id="4460"/>
    <lineage>
        <taxon>Eukaryota</taxon>
        <taxon>Viridiplantae</taxon>
        <taxon>Streptophyta</taxon>
        <taxon>Embryophyta</taxon>
        <taxon>Tracheophyta</taxon>
        <taxon>Spermatophyta</taxon>
        <taxon>Magnoliopsida</taxon>
        <taxon>Liliopsida</taxon>
        <taxon>Araceae</taxon>
        <taxon>Aroideae</taxon>
        <taxon>Colocasieae</taxon>
        <taxon>Colocasia</taxon>
    </lineage>
</organism>
<evidence type="ECO:0000313" key="2">
    <source>
        <dbReference type="EMBL" id="MQM12230.1"/>
    </source>
</evidence>
<gene>
    <name evidence="2" type="ORF">Taro_045149</name>
</gene>
<reference evidence="2" key="1">
    <citation type="submission" date="2017-07" db="EMBL/GenBank/DDBJ databases">
        <title>Taro Niue Genome Assembly and Annotation.</title>
        <authorList>
            <person name="Atibalentja N."/>
            <person name="Keating K."/>
            <person name="Fields C.J."/>
        </authorList>
    </citation>
    <scope>NUCLEOTIDE SEQUENCE</scope>
    <source>
        <strain evidence="2">Niue_2</strain>
        <tissue evidence="2">Leaf</tissue>
    </source>
</reference>
<keyword evidence="1" id="KW-0175">Coiled coil</keyword>
<proteinExistence type="predicted"/>
<comment type="caution">
    <text evidence="2">The sequence shown here is derived from an EMBL/GenBank/DDBJ whole genome shotgun (WGS) entry which is preliminary data.</text>
</comment>
<dbReference type="EMBL" id="NMUH01005241">
    <property type="protein sequence ID" value="MQM12230.1"/>
    <property type="molecule type" value="Genomic_DNA"/>
</dbReference>
<evidence type="ECO:0000256" key="1">
    <source>
        <dbReference type="SAM" id="Coils"/>
    </source>
</evidence>